<protein>
    <submittedName>
        <fullName evidence="3">Uncharacterized protein</fullName>
    </submittedName>
</protein>
<evidence type="ECO:0000256" key="2">
    <source>
        <dbReference type="SAM" id="Phobius"/>
    </source>
</evidence>
<sequence length="189" mass="20379">MNPENSNIISFSSGKKLASNVPANDGHHPDNHSPLKNGNGGGGGDMEARVAKLESDVEHIKATMSDMKSDLKTITSDVGIVKTDVALILQKMDNISSSVESKANTADVALVLQKMDSLSSTVESKANNNDVALILQRMSDMSSSIEKKSSSEQVDAKIGVLKIWFLTLLLFSIAMPVIMFLLNLYMKKP</sequence>
<keyword evidence="2" id="KW-0812">Transmembrane</keyword>
<evidence type="ECO:0000313" key="3">
    <source>
        <dbReference type="EMBL" id="PHM60616.1"/>
    </source>
</evidence>
<dbReference type="Proteomes" id="UP000222366">
    <property type="component" value="Unassembled WGS sequence"/>
</dbReference>
<reference evidence="3 4" key="1">
    <citation type="journal article" date="2017" name="Nat. Microbiol.">
        <title>Natural product diversity associated with the nematode symbionts Photorhabdus and Xenorhabdus.</title>
        <authorList>
            <person name="Tobias N.J."/>
            <person name="Wolff H."/>
            <person name="Djahanschiri B."/>
            <person name="Grundmann F."/>
            <person name="Kronenwerth M."/>
            <person name="Shi Y.M."/>
            <person name="Simonyi S."/>
            <person name="Grun P."/>
            <person name="Shapiro-Ilan D."/>
            <person name="Pidot S.J."/>
            <person name="Stinear T.P."/>
            <person name="Ebersberger I."/>
            <person name="Bode H.B."/>
        </authorList>
    </citation>
    <scope>NUCLEOTIDE SEQUENCE [LARGE SCALE GENOMIC DNA]</scope>
    <source>
        <strain evidence="3 4">DSM 17904</strain>
    </source>
</reference>
<proteinExistence type="predicted"/>
<name>A0A2D0KAZ8_9GAMM</name>
<organism evidence="3 4">
    <name type="scientific">Xenorhabdus stockiae</name>
    <dbReference type="NCBI Taxonomy" id="351614"/>
    <lineage>
        <taxon>Bacteria</taxon>
        <taxon>Pseudomonadati</taxon>
        <taxon>Pseudomonadota</taxon>
        <taxon>Gammaproteobacteria</taxon>
        <taxon>Enterobacterales</taxon>
        <taxon>Morganellaceae</taxon>
        <taxon>Xenorhabdus</taxon>
    </lineage>
</organism>
<keyword evidence="4" id="KW-1185">Reference proteome</keyword>
<dbReference type="Gene3D" id="1.20.5.190">
    <property type="match status" value="1"/>
</dbReference>
<keyword evidence="2" id="KW-1133">Transmembrane helix</keyword>
<evidence type="ECO:0000313" key="4">
    <source>
        <dbReference type="Proteomes" id="UP000222366"/>
    </source>
</evidence>
<keyword evidence="2" id="KW-0472">Membrane</keyword>
<evidence type="ECO:0000256" key="1">
    <source>
        <dbReference type="SAM" id="MobiDB-lite"/>
    </source>
</evidence>
<dbReference type="EMBL" id="NJAJ01000057">
    <property type="protein sequence ID" value="PHM60616.1"/>
    <property type="molecule type" value="Genomic_DNA"/>
</dbReference>
<dbReference type="RefSeq" id="WP_099126060.1">
    <property type="nucleotide sequence ID" value="NZ_CAWNRH010000134.1"/>
</dbReference>
<accession>A0A2D0KAZ8</accession>
<gene>
    <name evidence="3" type="ORF">Xsto_03815</name>
</gene>
<feature type="transmembrane region" description="Helical" evidence="2">
    <location>
        <begin position="163"/>
        <end position="185"/>
    </location>
</feature>
<feature type="region of interest" description="Disordered" evidence="1">
    <location>
        <begin position="16"/>
        <end position="47"/>
    </location>
</feature>
<comment type="caution">
    <text evidence="3">The sequence shown here is derived from an EMBL/GenBank/DDBJ whole genome shotgun (WGS) entry which is preliminary data.</text>
</comment>
<dbReference type="AlphaFoldDB" id="A0A2D0KAZ8"/>